<dbReference type="EMBL" id="FMAY01000003">
    <property type="protein sequence ID" value="SCB93463.1"/>
    <property type="molecule type" value="Genomic_DNA"/>
</dbReference>
<dbReference type="RefSeq" id="WP_167352628.1">
    <property type="nucleotide sequence ID" value="NZ_FMAY01000003.1"/>
</dbReference>
<keyword evidence="2" id="KW-1185">Reference proteome</keyword>
<proteinExistence type="predicted"/>
<name>A0A1C4AFV1_9ENTR</name>
<sequence length="56" mass="6057">MFSLLALLSSNSMPSISSFSSFCARIIKDDGFRFTGDDGFDPLPLFVHVTACGLHS</sequence>
<evidence type="ECO:0000313" key="1">
    <source>
        <dbReference type="EMBL" id="SCB93463.1"/>
    </source>
</evidence>
<organism evidence="1 2">
    <name type="scientific">Kosakonia oryzendophytica</name>
    <dbReference type="NCBI Taxonomy" id="1005665"/>
    <lineage>
        <taxon>Bacteria</taxon>
        <taxon>Pseudomonadati</taxon>
        <taxon>Pseudomonadota</taxon>
        <taxon>Gammaproteobacteria</taxon>
        <taxon>Enterobacterales</taxon>
        <taxon>Enterobacteriaceae</taxon>
        <taxon>Kosakonia</taxon>
    </lineage>
</organism>
<evidence type="ECO:0000313" key="2">
    <source>
        <dbReference type="Proteomes" id="UP000198975"/>
    </source>
</evidence>
<protein>
    <submittedName>
        <fullName evidence="1">Uncharacterized protein</fullName>
    </submittedName>
</protein>
<reference evidence="2" key="1">
    <citation type="submission" date="2016-08" db="EMBL/GenBank/DDBJ databases">
        <authorList>
            <person name="Varghese N."/>
            <person name="Submissions Spin"/>
        </authorList>
    </citation>
    <scope>NUCLEOTIDE SEQUENCE [LARGE SCALE GENOMIC DNA]</scope>
    <source>
        <strain evidence="2">REICA_082</strain>
    </source>
</reference>
<dbReference type="Proteomes" id="UP000198975">
    <property type="component" value="Unassembled WGS sequence"/>
</dbReference>
<accession>A0A1C4AFV1</accession>
<dbReference type="AlphaFoldDB" id="A0A1C4AFV1"/>
<gene>
    <name evidence="1" type="ORF">GA0061071_10323</name>
</gene>